<organism evidence="2 3">
    <name type="scientific">Mucor plumbeus</name>
    <dbReference type="NCBI Taxonomy" id="97098"/>
    <lineage>
        <taxon>Eukaryota</taxon>
        <taxon>Fungi</taxon>
        <taxon>Fungi incertae sedis</taxon>
        <taxon>Mucoromycota</taxon>
        <taxon>Mucoromycotina</taxon>
        <taxon>Mucoromycetes</taxon>
        <taxon>Mucorales</taxon>
        <taxon>Mucorineae</taxon>
        <taxon>Mucoraceae</taxon>
        <taxon>Mucor</taxon>
    </lineage>
</organism>
<gene>
    <name evidence="2" type="ORF">INT46_000526</name>
</gene>
<accession>A0A8H7UX58</accession>
<sequence length="115" mass="13420">MSESNSKANKNSFSEVVNNLAQERKALIKERKELKSEDLKLKLEEENLKEAQESLNISRLAIEQALARWTVINDIVESKEGELRDKRKAFNEKKTRIQEKINLFERFLPLSTDSE</sequence>
<dbReference type="Proteomes" id="UP000650833">
    <property type="component" value="Unassembled WGS sequence"/>
</dbReference>
<evidence type="ECO:0000313" key="3">
    <source>
        <dbReference type="Proteomes" id="UP000650833"/>
    </source>
</evidence>
<dbReference type="OrthoDB" id="2288666at2759"/>
<dbReference type="EMBL" id="JAEPRC010000268">
    <property type="protein sequence ID" value="KAG2201936.1"/>
    <property type="molecule type" value="Genomic_DNA"/>
</dbReference>
<protein>
    <submittedName>
        <fullName evidence="2">Uncharacterized protein</fullName>
    </submittedName>
</protein>
<feature type="coiled-coil region" evidence="1">
    <location>
        <begin position="17"/>
        <end position="68"/>
    </location>
</feature>
<name>A0A8H7UX58_9FUNG</name>
<reference evidence="2" key="1">
    <citation type="submission" date="2020-12" db="EMBL/GenBank/DDBJ databases">
        <title>Metabolic potential, ecology and presence of endohyphal bacteria is reflected in genomic diversity of Mucoromycotina.</title>
        <authorList>
            <person name="Muszewska A."/>
            <person name="Okrasinska A."/>
            <person name="Steczkiewicz K."/>
            <person name="Drgas O."/>
            <person name="Orlowska M."/>
            <person name="Perlinska-Lenart U."/>
            <person name="Aleksandrzak-Piekarczyk T."/>
            <person name="Szatraj K."/>
            <person name="Zielenkiewicz U."/>
            <person name="Pilsyk S."/>
            <person name="Malc E."/>
            <person name="Mieczkowski P."/>
            <person name="Kruszewska J.S."/>
            <person name="Biernat P."/>
            <person name="Pawlowska J."/>
        </authorList>
    </citation>
    <scope>NUCLEOTIDE SEQUENCE</scope>
    <source>
        <strain evidence="2">CBS 226.32</strain>
    </source>
</reference>
<keyword evidence="3" id="KW-1185">Reference proteome</keyword>
<evidence type="ECO:0000313" key="2">
    <source>
        <dbReference type="EMBL" id="KAG2201936.1"/>
    </source>
</evidence>
<comment type="caution">
    <text evidence="2">The sequence shown here is derived from an EMBL/GenBank/DDBJ whole genome shotgun (WGS) entry which is preliminary data.</text>
</comment>
<evidence type="ECO:0000256" key="1">
    <source>
        <dbReference type="SAM" id="Coils"/>
    </source>
</evidence>
<keyword evidence="1" id="KW-0175">Coiled coil</keyword>
<proteinExistence type="predicted"/>
<dbReference type="AlphaFoldDB" id="A0A8H7UX58"/>